<evidence type="ECO:0000313" key="3">
    <source>
        <dbReference type="Proteomes" id="UP001218895"/>
    </source>
</evidence>
<keyword evidence="1" id="KW-0812">Transmembrane</keyword>
<gene>
    <name evidence="2" type="ORF">L1994_00570</name>
</gene>
<reference evidence="2" key="1">
    <citation type="submission" date="2022-01" db="EMBL/GenBank/DDBJ databases">
        <title>Complete genome of Methanomicrobium antiquum DSM 21220.</title>
        <authorList>
            <person name="Chen S.-C."/>
            <person name="You Y.-T."/>
            <person name="Zhou Y.-Z."/>
            <person name="Lai M.-C."/>
        </authorList>
    </citation>
    <scope>NUCLEOTIDE SEQUENCE</scope>
    <source>
        <strain evidence="2">DSM 21220</strain>
    </source>
</reference>
<feature type="transmembrane region" description="Helical" evidence="1">
    <location>
        <begin position="409"/>
        <end position="427"/>
    </location>
</feature>
<keyword evidence="1" id="KW-1133">Transmembrane helix</keyword>
<proteinExistence type="predicted"/>
<dbReference type="AlphaFoldDB" id="A0AAF0JMU5"/>
<evidence type="ECO:0000313" key="2">
    <source>
        <dbReference type="EMBL" id="WFN36925.1"/>
    </source>
</evidence>
<dbReference type="KEGG" id="manq:L1994_00570"/>
<keyword evidence="1" id="KW-0472">Membrane</keyword>
<dbReference type="GeneID" id="79948844"/>
<dbReference type="EMBL" id="CP091092">
    <property type="protein sequence ID" value="WFN36925.1"/>
    <property type="molecule type" value="Genomic_DNA"/>
</dbReference>
<dbReference type="Proteomes" id="UP001218895">
    <property type="component" value="Chromosome"/>
</dbReference>
<evidence type="ECO:0000256" key="1">
    <source>
        <dbReference type="SAM" id="Phobius"/>
    </source>
</evidence>
<keyword evidence="3" id="KW-1185">Reference proteome</keyword>
<dbReference type="RefSeq" id="WP_278099762.1">
    <property type="nucleotide sequence ID" value="NZ_CP091092.1"/>
</dbReference>
<sequence length="433" mass="49240">MTALPATVSAEENPVINTSYSYVDKDVCNVFNYPSLDRISHMGLSKGEVAYSKTDNDPFVYIWNSTTGETKTFDTAVIAEEKKKDDWISFWMDIDCLDISNGVIYYSLATHTTTPNGTAAITEGLFSFDGTDNLKIISRHYILDIRADNDLVLIRDLSWYDWEEFTDLHRLRIYSKDDKKITTIYDKSTDNALGFEDYNIAVAAMSLDYDLPNVRIPEDGITVFRLSPNFTEESVKSVTIPSSTNYSYLEGNMGINQDCFSGDILIWPKYIRGSDEYGQSTLYATDINTLEDTYIDEKQGTFEAYSYAVDGNYLVYKNDGQIFLYHIPDGNKKEIIVSGNDEFEVGDIVEFDEGQLLVRAYPKEYTGYNPSKYEIWFIDLNSYINPVEESETGTIAQDNKGNAEKRQSPILLILPIFAIFVVCSIFVKSFKKN</sequence>
<protein>
    <submittedName>
        <fullName evidence="2">Uncharacterized protein</fullName>
    </submittedName>
</protein>
<dbReference type="SUPFAM" id="SSF82171">
    <property type="entry name" value="DPP6 N-terminal domain-like"/>
    <property type="match status" value="1"/>
</dbReference>
<accession>A0AAF0JMU5</accession>
<organism evidence="2 3">
    <name type="scientific">Methanomicrobium antiquum</name>
    <dbReference type="NCBI Taxonomy" id="487686"/>
    <lineage>
        <taxon>Archaea</taxon>
        <taxon>Methanobacteriati</taxon>
        <taxon>Methanobacteriota</taxon>
        <taxon>Stenosarchaea group</taxon>
        <taxon>Methanomicrobia</taxon>
        <taxon>Methanomicrobiales</taxon>
        <taxon>Methanomicrobiaceae</taxon>
        <taxon>Methanomicrobium</taxon>
    </lineage>
</organism>
<name>A0AAF0JMU5_9EURY</name>